<organism evidence="1 2">
    <name type="scientific">Planotetraspora thailandica</name>
    <dbReference type="NCBI Taxonomy" id="487172"/>
    <lineage>
        <taxon>Bacteria</taxon>
        <taxon>Bacillati</taxon>
        <taxon>Actinomycetota</taxon>
        <taxon>Actinomycetes</taxon>
        <taxon>Streptosporangiales</taxon>
        <taxon>Streptosporangiaceae</taxon>
        <taxon>Planotetraspora</taxon>
    </lineage>
</organism>
<proteinExistence type="predicted"/>
<dbReference type="AlphaFoldDB" id="A0A8J3V7C2"/>
<accession>A0A8J3V7C2</accession>
<protein>
    <submittedName>
        <fullName evidence="1">Uncharacterized protein</fullName>
    </submittedName>
</protein>
<comment type="caution">
    <text evidence="1">The sequence shown here is derived from an EMBL/GenBank/DDBJ whole genome shotgun (WGS) entry which is preliminary data.</text>
</comment>
<reference evidence="1" key="1">
    <citation type="submission" date="2021-01" db="EMBL/GenBank/DDBJ databases">
        <title>Whole genome shotgun sequence of Planotetraspora thailandica NBRC 104271.</title>
        <authorList>
            <person name="Komaki H."/>
            <person name="Tamura T."/>
        </authorList>
    </citation>
    <scope>NUCLEOTIDE SEQUENCE</scope>
    <source>
        <strain evidence="1">NBRC 104271</strain>
    </source>
</reference>
<gene>
    <name evidence="1" type="ORF">Pth03_46550</name>
</gene>
<evidence type="ECO:0000313" key="1">
    <source>
        <dbReference type="EMBL" id="GII56266.1"/>
    </source>
</evidence>
<dbReference type="Proteomes" id="UP000605992">
    <property type="component" value="Unassembled WGS sequence"/>
</dbReference>
<dbReference type="EMBL" id="BOOR01000034">
    <property type="protein sequence ID" value="GII56266.1"/>
    <property type="molecule type" value="Genomic_DNA"/>
</dbReference>
<sequence length="106" mass="11518">MLTAEGMVETALADAERVHEVLWCGGAVPLAPEHLHGLLDGHIRIELLGPSHMDDATIFLTWRYINGCPPTGRTRTQATQPRAHLPSRTSLLGSDKAAIRTLTDKA</sequence>
<keyword evidence="2" id="KW-1185">Reference proteome</keyword>
<name>A0A8J3V7C2_9ACTN</name>
<evidence type="ECO:0000313" key="2">
    <source>
        <dbReference type="Proteomes" id="UP000605992"/>
    </source>
</evidence>